<evidence type="ECO:0000313" key="2">
    <source>
        <dbReference type="EMBL" id="STW49665.1"/>
    </source>
</evidence>
<dbReference type="EMBL" id="UGNC01000005">
    <property type="protein sequence ID" value="STW49665.1"/>
    <property type="molecule type" value="Genomic_DNA"/>
</dbReference>
<accession>A0A378FYJ9</accession>
<protein>
    <submittedName>
        <fullName evidence="2">Uncharacterized protein</fullName>
    </submittedName>
</protein>
<organism evidence="2 3">
    <name type="scientific">Klebsiella pneumoniae</name>
    <dbReference type="NCBI Taxonomy" id="573"/>
    <lineage>
        <taxon>Bacteria</taxon>
        <taxon>Pseudomonadati</taxon>
        <taxon>Pseudomonadota</taxon>
        <taxon>Gammaproteobacteria</taxon>
        <taxon>Enterobacterales</taxon>
        <taxon>Enterobacteriaceae</taxon>
        <taxon>Klebsiella/Raoultella group</taxon>
        <taxon>Klebsiella</taxon>
        <taxon>Klebsiella pneumoniae complex</taxon>
    </lineage>
</organism>
<proteinExistence type="predicted"/>
<dbReference type="AlphaFoldDB" id="A0A378FYJ9"/>
<reference evidence="2 3" key="1">
    <citation type="submission" date="2018-06" db="EMBL/GenBank/DDBJ databases">
        <authorList>
            <consortium name="Pathogen Informatics"/>
            <person name="Doyle S."/>
        </authorList>
    </citation>
    <scope>NUCLEOTIDE SEQUENCE [LARGE SCALE GENOMIC DNA]</scope>
    <source>
        <strain evidence="2 3">NCTC9617</strain>
    </source>
</reference>
<feature type="compositionally biased region" description="Polar residues" evidence="1">
    <location>
        <begin position="49"/>
        <end position="62"/>
    </location>
</feature>
<gene>
    <name evidence="2" type="ORF">NCTC9617_06303</name>
</gene>
<name>A0A378FYJ9_KLEPN</name>
<dbReference type="Proteomes" id="UP000255167">
    <property type="component" value="Unassembled WGS sequence"/>
</dbReference>
<evidence type="ECO:0000256" key="1">
    <source>
        <dbReference type="SAM" id="MobiDB-lite"/>
    </source>
</evidence>
<sequence>MMRVLPSELEEVISLTPAIRPRERSSGVATDEAMVSGEAPGSEALTMITGKSTCGSGATGSSRKPRMPHRVMASEMRIVATGR</sequence>
<feature type="region of interest" description="Disordered" evidence="1">
    <location>
        <begin position="48"/>
        <end position="68"/>
    </location>
</feature>
<evidence type="ECO:0000313" key="3">
    <source>
        <dbReference type="Proteomes" id="UP000255167"/>
    </source>
</evidence>